<gene>
    <name evidence="2" type="ORF">MHA02_29020</name>
</gene>
<sequence>MKRASSTAEQRIAALENIIRDTLWMARRYAHGRQSYAVGMYNDAARRAQHLNVQLQMTDGSIFALDGTRDGAGGAEMSALSPEEFAAAADGLNRVGITPHPDRFSPAGRKALDTLEQGGGERG</sequence>
<dbReference type="RefSeq" id="WP_147079872.1">
    <property type="nucleotide sequence ID" value="NZ_BJZT01000032.1"/>
</dbReference>
<reference evidence="2 3" key="1">
    <citation type="submission" date="2019-07" db="EMBL/GenBank/DDBJ databases">
        <title>Whole genome shotgun sequence of Methylobacterium haplocladii NBRC 107714.</title>
        <authorList>
            <person name="Hosoyama A."/>
            <person name="Uohara A."/>
            <person name="Ohji S."/>
            <person name="Ichikawa N."/>
        </authorList>
    </citation>
    <scope>NUCLEOTIDE SEQUENCE [LARGE SCALE GENOMIC DNA]</scope>
    <source>
        <strain evidence="2 3">NBRC 107714</strain>
    </source>
</reference>
<feature type="region of interest" description="Disordered" evidence="1">
    <location>
        <begin position="98"/>
        <end position="123"/>
    </location>
</feature>
<organism evidence="2 3">
    <name type="scientific">Methylobacterium haplocladii</name>
    <dbReference type="NCBI Taxonomy" id="1176176"/>
    <lineage>
        <taxon>Bacteria</taxon>
        <taxon>Pseudomonadati</taxon>
        <taxon>Pseudomonadota</taxon>
        <taxon>Alphaproteobacteria</taxon>
        <taxon>Hyphomicrobiales</taxon>
        <taxon>Methylobacteriaceae</taxon>
        <taxon>Methylobacterium</taxon>
    </lineage>
</organism>
<dbReference type="AlphaFoldDB" id="A0A512IS25"/>
<comment type="caution">
    <text evidence="2">The sequence shown here is derived from an EMBL/GenBank/DDBJ whole genome shotgun (WGS) entry which is preliminary data.</text>
</comment>
<evidence type="ECO:0000313" key="3">
    <source>
        <dbReference type="Proteomes" id="UP000321258"/>
    </source>
</evidence>
<name>A0A512IS25_9HYPH</name>
<protein>
    <submittedName>
        <fullName evidence="2">Uncharacterized protein</fullName>
    </submittedName>
</protein>
<proteinExistence type="predicted"/>
<accession>A0A512IS25</accession>
<dbReference type="EMBL" id="BJZT01000032">
    <property type="protein sequence ID" value="GEP00515.1"/>
    <property type="molecule type" value="Genomic_DNA"/>
</dbReference>
<dbReference type="Proteomes" id="UP000321258">
    <property type="component" value="Unassembled WGS sequence"/>
</dbReference>
<evidence type="ECO:0000256" key="1">
    <source>
        <dbReference type="SAM" id="MobiDB-lite"/>
    </source>
</evidence>
<keyword evidence="3" id="KW-1185">Reference proteome</keyword>
<evidence type="ECO:0000313" key="2">
    <source>
        <dbReference type="EMBL" id="GEP00515.1"/>
    </source>
</evidence>